<name>A0ABD6QK91_MYCFO</name>
<dbReference type="Gene3D" id="1.10.150.130">
    <property type="match status" value="1"/>
</dbReference>
<dbReference type="AlphaFoldDB" id="A0ABD6QK91"/>
<evidence type="ECO:0000256" key="1">
    <source>
        <dbReference type="ARBA" id="ARBA00008857"/>
    </source>
</evidence>
<dbReference type="InterPro" id="IPR050808">
    <property type="entry name" value="Phage_Integrase"/>
</dbReference>
<evidence type="ECO:0000256" key="4">
    <source>
        <dbReference type="ARBA" id="ARBA00023172"/>
    </source>
</evidence>
<dbReference type="PROSITE" id="PS51898">
    <property type="entry name" value="TYR_RECOMBINASE"/>
    <property type="match status" value="1"/>
</dbReference>
<dbReference type="RefSeq" id="WP_076205943.1">
    <property type="nucleotide sequence ID" value="NZ_MBER01000084.1"/>
</dbReference>
<dbReference type="Pfam" id="PF14659">
    <property type="entry name" value="Phage_int_SAM_3"/>
    <property type="match status" value="1"/>
</dbReference>
<dbReference type="GO" id="GO:0003677">
    <property type="term" value="F:DNA binding"/>
    <property type="evidence" value="ECO:0007669"/>
    <property type="project" value="UniProtKB-KW"/>
</dbReference>
<feature type="domain" description="Tyr recombinase" evidence="6">
    <location>
        <begin position="178"/>
        <end position="412"/>
    </location>
</feature>
<dbReference type="GO" id="GO:0015074">
    <property type="term" value="P:DNA integration"/>
    <property type="evidence" value="ECO:0007669"/>
    <property type="project" value="UniProtKB-KW"/>
</dbReference>
<reference evidence="7 8" key="1">
    <citation type="submission" date="2016-07" db="EMBL/GenBank/DDBJ databases">
        <authorList>
            <person name="Sutton G."/>
            <person name="Brinkac L."/>
            <person name="Sanka R."/>
            <person name="Adams M."/>
            <person name="Lau E."/>
            <person name="Kumar A."/>
            <person name="Macaden R."/>
        </authorList>
    </citation>
    <scope>NUCLEOTIDE SEQUENCE [LARGE SCALE GENOMIC DNA]</scope>
    <source>
        <strain evidence="7 8">GA-0871</strain>
    </source>
</reference>
<evidence type="ECO:0000259" key="6">
    <source>
        <dbReference type="PROSITE" id="PS51898"/>
    </source>
</evidence>
<keyword evidence="2" id="KW-0229">DNA integration</keyword>
<protein>
    <submittedName>
        <fullName evidence="7">Integrase</fullName>
    </submittedName>
</protein>
<proteinExistence type="inferred from homology"/>
<evidence type="ECO:0000313" key="8">
    <source>
        <dbReference type="Proteomes" id="UP000187001"/>
    </source>
</evidence>
<evidence type="ECO:0000313" key="7">
    <source>
        <dbReference type="EMBL" id="OMC43096.1"/>
    </source>
</evidence>
<keyword evidence="3" id="KW-0238">DNA-binding</keyword>
<dbReference type="Gene3D" id="1.10.443.10">
    <property type="entry name" value="Intergrase catalytic core"/>
    <property type="match status" value="1"/>
</dbReference>
<comment type="similarity">
    <text evidence="1">Belongs to the 'phage' integrase family.</text>
</comment>
<dbReference type="GO" id="GO:0006310">
    <property type="term" value="P:DNA recombination"/>
    <property type="evidence" value="ECO:0007669"/>
    <property type="project" value="UniProtKB-KW"/>
</dbReference>
<gene>
    <name evidence="7" type="ORF">A5742_30080</name>
</gene>
<dbReference type="Pfam" id="PF00589">
    <property type="entry name" value="Phage_integrase"/>
    <property type="match status" value="1"/>
</dbReference>
<feature type="compositionally biased region" description="Basic residues" evidence="5">
    <location>
        <begin position="1"/>
        <end position="13"/>
    </location>
</feature>
<keyword evidence="4" id="KW-0233">DNA recombination</keyword>
<evidence type="ECO:0000256" key="2">
    <source>
        <dbReference type="ARBA" id="ARBA00022908"/>
    </source>
</evidence>
<evidence type="ECO:0000256" key="3">
    <source>
        <dbReference type="ARBA" id="ARBA00023125"/>
    </source>
</evidence>
<dbReference type="InterPro" id="IPR011010">
    <property type="entry name" value="DNA_brk_join_enz"/>
</dbReference>
<evidence type="ECO:0000256" key="5">
    <source>
        <dbReference type="SAM" id="MobiDB-lite"/>
    </source>
</evidence>
<dbReference type="EMBL" id="MBER01000084">
    <property type="protein sequence ID" value="OMC43096.1"/>
    <property type="molecule type" value="Genomic_DNA"/>
</dbReference>
<dbReference type="PANTHER" id="PTHR30629:SF2">
    <property type="entry name" value="PROPHAGE INTEGRASE INTS-RELATED"/>
    <property type="match status" value="1"/>
</dbReference>
<sequence length="424" mass="47704">MAFKRNPAKKTSQRAKGEGSVFQRKSDGMWVGSIELGYDEHGKRKQKRVYAKDYRTLIDKLDEAKSERSEGLTLDRSTTVAKWLDYWLPHIQKERVRPTTYTDNGWTVKNISRTIGHKKLIDLQPSDVRAMHTQLGKGRRRTAKAHILLGQALTSAIAEGLIKRNVVTVVDTPDVAQGERKPFTVEQTQQLLAQASETNPMEYTRWLLAFLTGARQGECLGLTWDRVDLENSAVDITWQLQQLKRVHGCGEKTDNGWPCGRKNGSRCTDPRWDMPIKFQYEQIVDSLVFTRPKSEAGKRWIPIIKPLRDALEHLRDIDCGPNPHNLVFHRADGYPVTPTEDNRAWNALLQAAGISTEGTGLTMHSARKTAATVLRAAGADEQTRMEILGHNSPEVARIYAHADQAKNATMMDALAVLLPPKELG</sequence>
<dbReference type="CDD" id="cd01189">
    <property type="entry name" value="INT_ICEBs1_C_like"/>
    <property type="match status" value="1"/>
</dbReference>
<accession>A0ABD6QK91</accession>
<dbReference type="InterPro" id="IPR002104">
    <property type="entry name" value="Integrase_catalytic"/>
</dbReference>
<comment type="caution">
    <text evidence="7">The sequence shown here is derived from an EMBL/GenBank/DDBJ whole genome shotgun (WGS) entry which is preliminary data.</text>
</comment>
<dbReference type="InterPro" id="IPR004107">
    <property type="entry name" value="Integrase_SAM-like_N"/>
</dbReference>
<feature type="region of interest" description="Disordered" evidence="5">
    <location>
        <begin position="1"/>
        <end position="22"/>
    </location>
</feature>
<dbReference type="SUPFAM" id="SSF56349">
    <property type="entry name" value="DNA breaking-rejoining enzymes"/>
    <property type="match status" value="1"/>
</dbReference>
<dbReference type="InterPro" id="IPR013762">
    <property type="entry name" value="Integrase-like_cat_sf"/>
</dbReference>
<dbReference type="Proteomes" id="UP000187001">
    <property type="component" value="Unassembled WGS sequence"/>
</dbReference>
<dbReference type="InterPro" id="IPR010998">
    <property type="entry name" value="Integrase_recombinase_N"/>
</dbReference>
<organism evidence="7 8">
    <name type="scientific">Mycolicibacterium fortuitum</name>
    <name type="common">Mycobacterium fortuitum</name>
    <dbReference type="NCBI Taxonomy" id="1766"/>
    <lineage>
        <taxon>Bacteria</taxon>
        <taxon>Bacillati</taxon>
        <taxon>Actinomycetota</taxon>
        <taxon>Actinomycetes</taxon>
        <taxon>Mycobacteriales</taxon>
        <taxon>Mycobacteriaceae</taxon>
        <taxon>Mycolicibacterium</taxon>
    </lineage>
</organism>
<dbReference type="PANTHER" id="PTHR30629">
    <property type="entry name" value="PROPHAGE INTEGRASE"/>
    <property type="match status" value="1"/>
</dbReference>